<dbReference type="EMBL" id="JQGA01000535">
    <property type="protein sequence ID" value="KGO75037.1"/>
    <property type="molecule type" value="Genomic_DNA"/>
</dbReference>
<feature type="region of interest" description="Disordered" evidence="11">
    <location>
        <begin position="376"/>
        <end position="481"/>
    </location>
</feature>
<feature type="compositionally biased region" description="Polar residues" evidence="11">
    <location>
        <begin position="1119"/>
        <end position="1129"/>
    </location>
</feature>
<dbReference type="Gene3D" id="1.10.510.10">
    <property type="entry name" value="Transferase(Phosphotransferase) domain 1"/>
    <property type="match status" value="1"/>
</dbReference>
<evidence type="ECO:0000256" key="4">
    <source>
        <dbReference type="ARBA" id="ARBA00022824"/>
    </source>
</evidence>
<evidence type="ECO:0000259" key="12">
    <source>
        <dbReference type="PROSITE" id="PS51847"/>
    </source>
</evidence>
<dbReference type="GO" id="GO:1990456">
    <property type="term" value="P:mitochondrion-endoplasmic reticulum membrane tethering"/>
    <property type="evidence" value="ECO:0007669"/>
    <property type="project" value="TreeGrafter"/>
</dbReference>
<dbReference type="GO" id="GO:0032865">
    <property type="term" value="C:ERMES complex"/>
    <property type="evidence" value="ECO:0007669"/>
    <property type="project" value="UniProtKB-UniRule"/>
</dbReference>
<name>A0A0A2L4K7_PENIT</name>
<sequence>MANNDISDLKLQVLELEERLKQAEERNRQAEERNRQAEERNRPTTFMELMRFCHTLLSLPLKVGELSKATTGTIPAPAGKYCPTRLEPWVNCPAQQQELYNAVCGYLQSEDAPRLFPSLIELEGYHRRLTSQPIDSEQDIEHYERYAVEYPVSDIVRELCRYPLARDELSLSDGVEFNSHINSLINEDAGEDTSQPSSIRNPRPDQFWIHRVNGDTKTILTTVEYKPPHKLSVETLRLGLRPMDLWKDMVYSNKIPTEVAKKVRYNAERLVCSAIVQEYHVMIRHGLEYSYVTNGIARVLLRVPYDNPSTLYYFFCDPNREIEPNFQCPSTSIARVLCLCLMAFRSPVRDQTWRNNAQSQLHLWKTSFDHTRSKIPEKELQQLPRSADSSFNSDVMGTDSDSDYQPSSPLSAPSTEEGRRVSTRFQPTGCAPSDIRHRTESPDSSGSDTNQAGRKRRISQVISSPSIRQDARNDRSGTSQRHDAQFCTQRCLLALQTGGALDDHCPNVSLHRQSQDDLKHPINAEDLVRLLKVQLDENLDKNCTPFGTCGSYGAPFKLTCAAYGYTVVGKGTTAGLWKEVSREAQIYQILRKAQGSAVPVFLGTIDLALIYFHDAGDITHMLVMGWGGESIVNMELTSSLRREIHRSKKEIRELRVIHEDLRRANVLWNDELNRALIIDFHRSKLDPRPASKRSRPAKRKSDRTESPDGNDGKRLRLTSIYGWMRQLAGMFSSISRGDTVTAREGSLNFGFLPDTSIKSYNIAYVMSIEVDWAAATSGPDGEALAERIRSFVHDKFQEITLPRFIRSVQVHSFDFGTIAPELEIKDICEPFADFYEEDDDDAGTSVASEELMSELHESPYEDDMTFNPTTHSLHNFSHHPYPGEGFQPSALRSPLGDHLNPHFMPRASTPGIPGGTSTLGYHMRSLGGLSGTQTPLAAVAGGTSFASGWSDSGMGAGPRSQAARPVGAHHLAESDLDTPNSASRPSTAGTPPSHPSLGHTGSSGSNPHSSDPTDAPQPSIEISDDPAAGDQSFPIPPRMRERRPEDFQVLCHAKYAGDVRMSLTAEILLDYPMPSFVGLPLKLNVTGITFDGVAVVAYIRKRVHFCFLSAEDADALLGSEQSQGSQNPSDDGRPRSGGDQKEKDLKRQGGLLQEIRVDSEIGRKEDGKQVLKNVGKVERFVLAQVRRIFEEELVYPSFWTFLV</sequence>
<reference evidence="13 14" key="1">
    <citation type="journal article" date="2015" name="Mol. Plant Microbe Interact.">
        <title>Genome, transcriptome, and functional analyses of Penicillium expansum provide new insights into secondary metabolism and pathogenicity.</title>
        <authorList>
            <person name="Ballester A.R."/>
            <person name="Marcet-Houben M."/>
            <person name="Levin E."/>
            <person name="Sela N."/>
            <person name="Selma-Lazaro C."/>
            <person name="Carmona L."/>
            <person name="Wisniewski M."/>
            <person name="Droby S."/>
            <person name="Gonzalez-Candelas L."/>
            <person name="Gabaldon T."/>
        </authorList>
    </citation>
    <scope>NUCLEOTIDE SEQUENCE [LARGE SCALE GENOMIC DNA]</scope>
    <source>
        <strain evidence="13 14">PHI-1</strain>
    </source>
</reference>
<comment type="caution">
    <text evidence="13">The sequence shown here is derived from an EMBL/GenBank/DDBJ whole genome shotgun (WGS) entry which is preliminary data.</text>
</comment>
<comment type="similarity">
    <text evidence="9">Belongs to the MDM12 family.</text>
</comment>
<dbReference type="SUPFAM" id="SSF56112">
    <property type="entry name" value="Protein kinase-like (PK-like)"/>
    <property type="match status" value="1"/>
</dbReference>
<keyword evidence="10" id="KW-0175">Coiled coil</keyword>
<feature type="compositionally biased region" description="Polar residues" evidence="11">
    <location>
        <begin position="403"/>
        <end position="414"/>
    </location>
</feature>
<dbReference type="STRING" id="40296.A0A0A2L4K7"/>
<dbReference type="GO" id="GO:0005789">
    <property type="term" value="C:endoplasmic reticulum membrane"/>
    <property type="evidence" value="ECO:0007669"/>
    <property type="project" value="UniProtKB-SubCell"/>
</dbReference>
<dbReference type="InterPro" id="IPR027532">
    <property type="entry name" value="Mdm12"/>
</dbReference>
<comment type="subunit">
    <text evidence="9">Component of the ER-mitochondria encounter structure (ERMES) or MDM complex, composed of MMM1, MDM10, MDM12 and MDM34. A MMM1 homodimer associates with one molecule of MDM12 on each side in a pairwise head-to-tail manner, and the SMP-LTD domains of MMM1 and MDM12 generate a continuous hydrophobic tunnel for phospholipid trafficking.</text>
</comment>
<evidence type="ECO:0000256" key="7">
    <source>
        <dbReference type="ARBA" id="ARBA00023128"/>
    </source>
</evidence>
<dbReference type="GO" id="GO:0045040">
    <property type="term" value="P:protein insertion into mitochondrial outer membrane"/>
    <property type="evidence" value="ECO:0007669"/>
    <property type="project" value="UniProtKB-UniRule"/>
</dbReference>
<evidence type="ECO:0000256" key="3">
    <source>
        <dbReference type="ARBA" id="ARBA00022787"/>
    </source>
</evidence>
<feature type="compositionally biased region" description="Polar residues" evidence="11">
    <location>
        <begin position="383"/>
        <end position="395"/>
    </location>
</feature>
<comment type="subcellular location">
    <subcellularLocation>
        <location evidence="1">Membrane</location>
    </subcellularLocation>
    <subcellularLocation>
        <location evidence="9">Mitochondrion outer membrane</location>
        <topology evidence="9">Peripheral membrane protein</topology>
        <orientation evidence="9">Cytoplasmic side</orientation>
    </subcellularLocation>
    <subcellularLocation>
        <location evidence="9">Endoplasmic reticulum membrane</location>
        <topology evidence="9">Peripheral membrane protein</topology>
        <orientation evidence="9">Cytoplasmic side</orientation>
    </subcellularLocation>
    <text evidence="9">The ERMES/MDM complex localizes to a few discrete foci (around 10 per single cell), that represent mitochondria-endoplasmic reticulum junctions. These foci are often found next to mtDNA nucleoids.</text>
</comment>
<feature type="region of interest" description="Disordered" evidence="11">
    <location>
        <begin position="1118"/>
        <end position="1145"/>
    </location>
</feature>
<accession>A0A0A2L4K7</accession>
<feature type="compositionally biased region" description="Polar residues" evidence="11">
    <location>
        <begin position="977"/>
        <end position="990"/>
    </location>
</feature>
<dbReference type="HAMAP" id="MF_03104">
    <property type="entry name" value="Mdm12"/>
    <property type="match status" value="1"/>
</dbReference>
<dbReference type="PANTHER" id="PTHR28204:SF1">
    <property type="entry name" value="MITOCHONDRIAL DISTRIBUTION AND MORPHOLOGY PROTEIN 12"/>
    <property type="match status" value="1"/>
</dbReference>
<dbReference type="CDD" id="cd21672">
    <property type="entry name" value="SMP_Mdm12"/>
    <property type="match status" value="1"/>
</dbReference>
<evidence type="ECO:0000256" key="11">
    <source>
        <dbReference type="SAM" id="MobiDB-lite"/>
    </source>
</evidence>
<dbReference type="PhylomeDB" id="A0A0A2L4K7"/>
<proteinExistence type="inferred from homology"/>
<evidence type="ECO:0000256" key="1">
    <source>
        <dbReference type="ARBA" id="ARBA00004370"/>
    </source>
</evidence>
<keyword evidence="14" id="KW-1185">Reference proteome</keyword>
<dbReference type="OrthoDB" id="2156052at2759"/>
<keyword evidence="3 9" id="KW-1000">Mitochondrion outer membrane</keyword>
<feature type="compositionally biased region" description="Basic and acidic residues" evidence="11">
    <location>
        <begin position="469"/>
        <end position="481"/>
    </location>
</feature>
<protein>
    <recommendedName>
        <fullName evidence="9">Mitochondrial distribution and morphology protein 12</fullName>
    </recommendedName>
    <alternativeName>
        <fullName evidence="9">Mitochondrial inheritance component MDM12</fullName>
    </alternativeName>
</protein>
<feature type="region of interest" description="Disordered" evidence="11">
    <location>
        <begin position="973"/>
        <end position="1041"/>
    </location>
</feature>
<evidence type="ECO:0000256" key="5">
    <source>
        <dbReference type="ARBA" id="ARBA00023055"/>
    </source>
</evidence>
<feature type="coiled-coil region" evidence="10">
    <location>
        <begin position="6"/>
        <end position="41"/>
    </location>
</feature>
<dbReference type="InterPro" id="IPR011009">
    <property type="entry name" value="Kinase-like_dom_sf"/>
</dbReference>
<dbReference type="PROSITE" id="PS51847">
    <property type="entry name" value="SMP"/>
    <property type="match status" value="1"/>
</dbReference>
<keyword evidence="4 9" id="KW-0256">Endoplasmic reticulum</keyword>
<feature type="compositionally biased region" description="Basic and acidic residues" evidence="11">
    <location>
        <begin position="1130"/>
        <end position="1145"/>
    </location>
</feature>
<dbReference type="Pfam" id="PF26544">
    <property type="entry name" value="Mdm12"/>
    <property type="match status" value="2"/>
</dbReference>
<evidence type="ECO:0000256" key="9">
    <source>
        <dbReference type="HAMAP-Rule" id="MF_03104"/>
    </source>
</evidence>
<comment type="function">
    <text evidence="9">Component of the ERMES/MDM complex, which serves as a molecular tether to connect the endoplasmic reticulum (ER) and mitochondria. Components of this complex are involved in the control of mitochondrial shape and protein biogenesis, and function in nonvesicular lipid trafficking between the ER and mitochondria. MDM12 is required for the interaction of the ER-resident membrane protein MMM1 and the outer mitochondrial membrane-resident beta-barrel protein MDM10. The MDM12-MMM1 subcomplex functions in the major beta-barrel assembly pathway that is responsible for biogenesis of all mitochondrial outer membrane beta-barrel proteins, and acts in a late step after the SAM complex. The MDM10-MDM12-MMM1 subcomplex further acts in the TOM40-specific pathway after the action of the MDM12-MMM1 complex. Essential for establishing and maintaining the structure of mitochondria and maintenance of mtDNA nucleoids.</text>
</comment>
<feature type="compositionally biased region" description="Polar residues" evidence="11">
    <location>
        <begin position="442"/>
        <end position="452"/>
    </location>
</feature>
<feature type="domain" description="SMP-LTD" evidence="12">
    <location>
        <begin position="766"/>
        <end position="1203"/>
    </location>
</feature>
<keyword evidence="2" id="KW-0813">Transport</keyword>
<feature type="compositionally biased region" description="Polar residues" evidence="11">
    <location>
        <begin position="999"/>
        <end position="1012"/>
    </location>
</feature>
<evidence type="ECO:0000256" key="2">
    <source>
        <dbReference type="ARBA" id="ARBA00022448"/>
    </source>
</evidence>
<feature type="compositionally biased region" description="Basic residues" evidence="11">
    <location>
        <begin position="690"/>
        <end position="701"/>
    </location>
</feature>
<dbReference type="PANTHER" id="PTHR28204">
    <property type="entry name" value="MITOCHONDRIAL DISTRIBUTION AND MORPHOLOGY PROTEIN 12"/>
    <property type="match status" value="1"/>
</dbReference>
<keyword evidence="7 9" id="KW-0496">Mitochondrion</keyword>
<dbReference type="AlphaFoldDB" id="A0A0A2L4K7"/>
<dbReference type="InterPro" id="IPR031468">
    <property type="entry name" value="SMP_LBD"/>
</dbReference>
<dbReference type="Proteomes" id="UP000030104">
    <property type="component" value="Unassembled WGS sequence"/>
</dbReference>
<dbReference type="GO" id="GO:0008289">
    <property type="term" value="F:lipid binding"/>
    <property type="evidence" value="ECO:0007669"/>
    <property type="project" value="UniProtKB-KW"/>
</dbReference>
<evidence type="ECO:0000256" key="6">
    <source>
        <dbReference type="ARBA" id="ARBA00023121"/>
    </source>
</evidence>
<evidence type="ECO:0000256" key="10">
    <source>
        <dbReference type="SAM" id="Coils"/>
    </source>
</evidence>
<dbReference type="GO" id="GO:0015914">
    <property type="term" value="P:phospholipid transport"/>
    <property type="evidence" value="ECO:0007669"/>
    <property type="project" value="TreeGrafter"/>
</dbReference>
<organism evidence="13 14">
    <name type="scientific">Penicillium italicum</name>
    <name type="common">Blue mold</name>
    <dbReference type="NCBI Taxonomy" id="40296"/>
    <lineage>
        <taxon>Eukaryota</taxon>
        <taxon>Fungi</taxon>
        <taxon>Dikarya</taxon>
        <taxon>Ascomycota</taxon>
        <taxon>Pezizomycotina</taxon>
        <taxon>Eurotiomycetes</taxon>
        <taxon>Eurotiomycetidae</taxon>
        <taxon>Eurotiales</taxon>
        <taxon>Aspergillaceae</taxon>
        <taxon>Penicillium</taxon>
    </lineage>
</organism>
<keyword evidence="8 9" id="KW-0472">Membrane</keyword>
<evidence type="ECO:0000256" key="8">
    <source>
        <dbReference type="ARBA" id="ARBA00023136"/>
    </source>
</evidence>
<gene>
    <name evidence="9" type="primary">MDM12</name>
    <name evidence="13" type="ORF">PITC_047200</name>
</gene>
<keyword evidence="5" id="KW-0445">Lipid transport</keyword>
<feature type="region of interest" description="Disordered" evidence="11">
    <location>
        <begin position="687"/>
        <end position="713"/>
    </location>
</feature>
<dbReference type="HOGENOM" id="CLU_270523_0_0_1"/>
<evidence type="ECO:0000313" key="13">
    <source>
        <dbReference type="EMBL" id="KGO75037.1"/>
    </source>
</evidence>
<keyword evidence="6" id="KW-0446">Lipid-binding</keyword>
<evidence type="ECO:0000313" key="14">
    <source>
        <dbReference type="Proteomes" id="UP000030104"/>
    </source>
</evidence>
<feature type="compositionally biased region" description="Basic and acidic residues" evidence="11">
    <location>
        <begin position="702"/>
        <end position="713"/>
    </location>
</feature>